<gene>
    <name evidence="2" type="ORF">crov012</name>
</gene>
<proteinExistence type="predicted"/>
<evidence type="ECO:0000313" key="3">
    <source>
        <dbReference type="Proteomes" id="UP000029781"/>
    </source>
</evidence>
<dbReference type="EMBL" id="GU244497">
    <property type="protein sequence ID" value="ADO67045.1"/>
    <property type="molecule type" value="Genomic_DNA"/>
</dbReference>
<name>E3T4D2_CROVB</name>
<reference evidence="2 3" key="1">
    <citation type="journal article" date="2010" name="Proc. Natl. Acad. Sci. U.S.A.">
        <title>Giant virus with a remarkable complement of genes infects marine zooplankton.</title>
        <authorList>
            <person name="Fischer M.G."/>
            <person name="Allen M.J."/>
            <person name="Wilson W.H."/>
            <person name="Suttle C.A."/>
        </authorList>
    </citation>
    <scope>NUCLEOTIDE SEQUENCE [LARGE SCALE GENOMIC DNA]</scope>
    <source>
        <strain evidence="2 3">BV-PW1</strain>
    </source>
</reference>
<evidence type="ECO:0000256" key="1">
    <source>
        <dbReference type="SAM" id="MobiDB-lite"/>
    </source>
</evidence>
<feature type="region of interest" description="Disordered" evidence="1">
    <location>
        <begin position="362"/>
        <end position="401"/>
    </location>
</feature>
<feature type="compositionally biased region" description="Polar residues" evidence="1">
    <location>
        <begin position="379"/>
        <end position="401"/>
    </location>
</feature>
<accession>E3T4D2</accession>
<organismHost>
    <name type="scientific">Cafeteria roenbergensis</name>
    <name type="common">Marine flagellate</name>
    <dbReference type="NCBI Taxonomy" id="33653"/>
</organismHost>
<dbReference type="GeneID" id="9887414"/>
<feature type="compositionally biased region" description="Polar residues" evidence="1">
    <location>
        <begin position="272"/>
        <end position="283"/>
    </location>
</feature>
<dbReference type="KEGG" id="vg:9887414"/>
<organism evidence="2 3">
    <name type="scientific">Cafeteria roenbergensis virus (strain BV-PW1)</name>
    <name type="common">CroV</name>
    <dbReference type="NCBI Taxonomy" id="693272"/>
    <lineage>
        <taxon>Viruses</taxon>
        <taxon>Varidnaviria</taxon>
        <taxon>Bamfordvirae</taxon>
        <taxon>Nucleocytoviricota</taxon>
        <taxon>Megaviricetes</taxon>
        <taxon>Imitervirales</taxon>
        <taxon>Mimiviridae</taxon>
        <taxon>Aliimimivirinae</taxon>
        <taxon>Rheavirus</taxon>
        <taxon>Rheavirus sinusmexicani</taxon>
    </lineage>
</organism>
<feature type="region of interest" description="Disordered" evidence="1">
    <location>
        <begin position="264"/>
        <end position="287"/>
    </location>
</feature>
<dbReference type="RefSeq" id="YP_003969644.1">
    <property type="nucleotide sequence ID" value="NC_014637.1"/>
</dbReference>
<dbReference type="OrthoDB" id="7618at10239"/>
<sequence>MMSVNFNSHTITLLKSYGLDVALVAWEDTSRNKNSSWGPNISDMTLSANGYLCPMIRKPNFTDVSYDMPLSYFNIITGNETGEPTTVVPLKQKLEELGVYLDRDEVILTSAQTCILPCEESKSTNFCVQLYNYQSDTHNPAVLTILVSNQGTSIQTLSSNKDKLYFNHQGTAYDFKAERLADVRTKRTGVKHSAVKKQSDMNEQEKQENVLMVFQIPLKKQVRYGIHFTDCSGPTESMWQGGEEEEEEEEECCAGGLGCYGDSDSDSDSDSGVNYNNESSHTRCTPGVKKSGVDMAVVSLGDEKGPYKGYQSELVRDERYPIRCTFQYYRVTDDVNVEEPVIQDIKHTFDILEKKSKDFGSLVSSGQTKRKTEVKPSLKSFTKSFSQPSPQWGNSKMASFN</sequence>
<keyword evidence="3" id="KW-1185">Reference proteome</keyword>
<evidence type="ECO:0000313" key="2">
    <source>
        <dbReference type="EMBL" id="ADO67045.1"/>
    </source>
</evidence>
<dbReference type="Proteomes" id="UP000029781">
    <property type="component" value="Segment"/>
</dbReference>
<protein>
    <submittedName>
        <fullName evidence="2">Uncharacterized protein</fullName>
    </submittedName>
</protein>